<dbReference type="FunFam" id="3.40.50.10490:FF:000020">
    <property type="entry name" value="Glucose-6-phosphate isomerase"/>
    <property type="match status" value="1"/>
</dbReference>
<reference evidence="1 2" key="1">
    <citation type="submission" date="2017-09" db="EMBL/GenBank/DDBJ databases">
        <title>Large-scale bioinformatics analysis of Bacillus genomes uncovers conserved roles of natural products in bacterial physiology.</title>
        <authorList>
            <consortium name="Agbiome Team Llc"/>
            <person name="Bleich R.M."/>
            <person name="Grubbs K.J."/>
            <person name="Santa Maria K.C."/>
            <person name="Allen S.E."/>
            <person name="Farag S."/>
            <person name="Shank E.A."/>
            <person name="Bowers A."/>
        </authorList>
    </citation>
    <scope>NUCLEOTIDE SEQUENCE [LARGE SCALE GENOMIC DNA]</scope>
    <source>
        <strain evidence="1 2">AFS030179</strain>
    </source>
</reference>
<sequence length="111" mass="12517">MSTHVTFDYSKALSFIGEHEITYLRDAVKVTHHAIHEKTGAGNDFLGWVDLPLQYDKEEFARIQKCAEKIKNDSDILLVVGIGGSYLGARAAIEMLSHSFYNTLSKEQRKT</sequence>
<evidence type="ECO:0000313" key="1">
    <source>
        <dbReference type="EMBL" id="PGZ03061.1"/>
    </source>
</evidence>
<keyword evidence="1" id="KW-0413">Isomerase</keyword>
<dbReference type="GO" id="GO:0097367">
    <property type="term" value="F:carbohydrate derivative binding"/>
    <property type="evidence" value="ECO:0007669"/>
    <property type="project" value="InterPro"/>
</dbReference>
<organism evidence="1 2">
    <name type="scientific">Bacillus thuringiensis</name>
    <dbReference type="NCBI Taxonomy" id="1428"/>
    <lineage>
        <taxon>Bacteria</taxon>
        <taxon>Bacillati</taxon>
        <taxon>Bacillota</taxon>
        <taxon>Bacilli</taxon>
        <taxon>Bacillales</taxon>
        <taxon>Bacillaceae</taxon>
        <taxon>Bacillus</taxon>
        <taxon>Bacillus cereus group</taxon>
    </lineage>
</organism>
<dbReference type="Proteomes" id="UP000223445">
    <property type="component" value="Unassembled WGS sequence"/>
</dbReference>
<dbReference type="GO" id="GO:0004347">
    <property type="term" value="F:glucose-6-phosphate isomerase activity"/>
    <property type="evidence" value="ECO:0007669"/>
    <property type="project" value="InterPro"/>
</dbReference>
<dbReference type="AlphaFoldDB" id="A0AB36VAX2"/>
<proteinExistence type="predicted"/>
<dbReference type="Gene3D" id="3.40.50.10490">
    <property type="entry name" value="Glucose-6-phosphate isomerase like protein, domain 1"/>
    <property type="match status" value="2"/>
</dbReference>
<name>A0AB36VAX2_BACTU</name>
<dbReference type="GO" id="GO:0006094">
    <property type="term" value="P:gluconeogenesis"/>
    <property type="evidence" value="ECO:0007669"/>
    <property type="project" value="InterPro"/>
</dbReference>
<feature type="non-terminal residue" evidence="1">
    <location>
        <position position="111"/>
    </location>
</feature>
<protein>
    <submittedName>
        <fullName evidence="1">Glucose-6-phosphate isomerase</fullName>
    </submittedName>
</protein>
<dbReference type="InterPro" id="IPR046348">
    <property type="entry name" value="SIS_dom_sf"/>
</dbReference>
<accession>A0AB36VAX2</accession>
<dbReference type="SUPFAM" id="SSF53697">
    <property type="entry name" value="SIS domain"/>
    <property type="match status" value="1"/>
</dbReference>
<evidence type="ECO:0000313" key="2">
    <source>
        <dbReference type="Proteomes" id="UP000223445"/>
    </source>
</evidence>
<dbReference type="PROSITE" id="PS51463">
    <property type="entry name" value="P_GLUCOSE_ISOMERASE_3"/>
    <property type="match status" value="1"/>
</dbReference>
<comment type="caution">
    <text evidence="1">The sequence shown here is derived from an EMBL/GenBank/DDBJ whole genome shotgun (WGS) entry which is preliminary data.</text>
</comment>
<dbReference type="EMBL" id="NUPM01000010">
    <property type="protein sequence ID" value="PGZ03061.1"/>
    <property type="molecule type" value="Genomic_DNA"/>
</dbReference>
<gene>
    <name evidence="1" type="ORF">COE48_17135</name>
</gene>
<dbReference type="InterPro" id="IPR001672">
    <property type="entry name" value="G6P_Isomerase"/>
</dbReference>
<dbReference type="GO" id="GO:0006096">
    <property type="term" value="P:glycolytic process"/>
    <property type="evidence" value="ECO:0007669"/>
    <property type="project" value="InterPro"/>
</dbReference>